<dbReference type="STRING" id="1715693.PH7735_00134"/>
<dbReference type="InterPro" id="IPR001173">
    <property type="entry name" value="Glyco_trans_2-like"/>
</dbReference>
<protein>
    <submittedName>
        <fullName evidence="2">N-glycosyltransferase</fullName>
    </submittedName>
</protein>
<dbReference type="EMBL" id="CYTW01000001">
    <property type="protein sequence ID" value="CUJ82314.1"/>
    <property type="molecule type" value="Genomic_DNA"/>
</dbReference>
<evidence type="ECO:0000259" key="1">
    <source>
        <dbReference type="Pfam" id="PF00535"/>
    </source>
</evidence>
<dbReference type="AlphaFoldDB" id="A0A0P1IC66"/>
<dbReference type="Gene3D" id="3.90.550.10">
    <property type="entry name" value="Spore Coat Polysaccharide Biosynthesis Protein SpsA, Chain A"/>
    <property type="match status" value="1"/>
</dbReference>
<evidence type="ECO:0000313" key="2">
    <source>
        <dbReference type="EMBL" id="CUJ82314.1"/>
    </source>
</evidence>
<organism evidence="2 3">
    <name type="scientific">Shimia thalassica</name>
    <dbReference type="NCBI Taxonomy" id="1715693"/>
    <lineage>
        <taxon>Bacteria</taxon>
        <taxon>Pseudomonadati</taxon>
        <taxon>Pseudomonadota</taxon>
        <taxon>Alphaproteobacteria</taxon>
        <taxon>Rhodobacterales</taxon>
        <taxon>Roseobacteraceae</taxon>
    </lineage>
</organism>
<name>A0A0P1IC66_9RHOB</name>
<proteinExistence type="predicted"/>
<evidence type="ECO:0000313" key="3">
    <source>
        <dbReference type="Proteomes" id="UP000051870"/>
    </source>
</evidence>
<reference evidence="3" key="1">
    <citation type="submission" date="2015-09" db="EMBL/GenBank/DDBJ databases">
        <authorList>
            <person name="Rodrigo-Torres Lidia"/>
            <person name="Arahal R.David."/>
        </authorList>
    </citation>
    <scope>NUCLEOTIDE SEQUENCE [LARGE SCALE GENOMIC DNA]</scope>
    <source>
        <strain evidence="3">CECT 7735</strain>
    </source>
</reference>
<keyword evidence="2" id="KW-0808">Transferase</keyword>
<dbReference type="Pfam" id="PF00535">
    <property type="entry name" value="Glycos_transf_2"/>
    <property type="match status" value="1"/>
</dbReference>
<dbReference type="RefSeq" id="WP_058309418.1">
    <property type="nucleotide sequence ID" value="NZ_CYTW01000001.1"/>
</dbReference>
<gene>
    <name evidence="2" type="ORF">PH7735_00134</name>
</gene>
<dbReference type="GeneID" id="83879235"/>
<feature type="domain" description="Glycosyltransferase 2-like" evidence="1">
    <location>
        <begin position="13"/>
        <end position="127"/>
    </location>
</feature>
<keyword evidence="3" id="KW-1185">Reference proteome</keyword>
<accession>A0A0P1IC66</accession>
<sequence>MNVFNAQNAPRATVLIPAYNEASVIKATLAKVCADMHPGEFEIIVIANACHDDTADVASAACPAATVLSTSTPGKTNALRLGLAQANSSIFVFLDADLLVDTDTLRALIAPLENGTAMASFGRMNIDLTGCSAFVKSFYAAWSQSPYMQNGKFGGLFAMTQKGLERALPLPDLIADDEYFSRHFSASEKTLVNNVSFTAHPPRSLPDLFKVRKRVRRGTQQLKQMNILPRQDGVQSSAPSALKSLVLNPTKWTALMTYVGLSLSVRAALAFEKPVSGFKWERDDSSRSFIQQKEF</sequence>
<dbReference type="PANTHER" id="PTHR48090">
    <property type="entry name" value="UNDECAPRENYL-PHOSPHATE 4-DEOXY-4-FORMAMIDO-L-ARABINOSE TRANSFERASE-RELATED"/>
    <property type="match status" value="1"/>
</dbReference>
<dbReference type="Proteomes" id="UP000051870">
    <property type="component" value="Unassembled WGS sequence"/>
</dbReference>
<dbReference type="InterPro" id="IPR029044">
    <property type="entry name" value="Nucleotide-diphossugar_trans"/>
</dbReference>
<dbReference type="GO" id="GO:0016740">
    <property type="term" value="F:transferase activity"/>
    <property type="evidence" value="ECO:0007669"/>
    <property type="project" value="UniProtKB-KW"/>
</dbReference>
<dbReference type="InterPro" id="IPR050256">
    <property type="entry name" value="Glycosyltransferase_2"/>
</dbReference>
<dbReference type="PANTHER" id="PTHR48090:SF7">
    <property type="entry name" value="RFBJ PROTEIN"/>
    <property type="match status" value="1"/>
</dbReference>
<dbReference type="SUPFAM" id="SSF53448">
    <property type="entry name" value="Nucleotide-diphospho-sugar transferases"/>
    <property type="match status" value="1"/>
</dbReference>